<dbReference type="AlphaFoldDB" id="A0AAE4BQD1"/>
<accession>A0AAE4BQD1</accession>
<protein>
    <submittedName>
        <fullName evidence="2">Uncharacterized protein</fullName>
    </submittedName>
</protein>
<name>A0AAE4BQD1_9DEIO</name>
<dbReference type="Proteomes" id="UP001185331">
    <property type="component" value="Unassembled WGS sequence"/>
</dbReference>
<keyword evidence="1" id="KW-0472">Membrane</keyword>
<feature type="transmembrane region" description="Helical" evidence="1">
    <location>
        <begin position="20"/>
        <end position="39"/>
    </location>
</feature>
<proteinExistence type="predicted"/>
<evidence type="ECO:0000256" key="1">
    <source>
        <dbReference type="SAM" id="Phobius"/>
    </source>
</evidence>
<dbReference type="EMBL" id="JAVDQK010000024">
    <property type="protein sequence ID" value="MDR6221164.1"/>
    <property type="molecule type" value="Genomic_DNA"/>
</dbReference>
<evidence type="ECO:0000313" key="2">
    <source>
        <dbReference type="EMBL" id="MDR6221164.1"/>
    </source>
</evidence>
<keyword evidence="1" id="KW-0812">Transmembrane</keyword>
<sequence length="40" mass="4136">MRRPVTALATTARPVCVDWLLGAALIGMAWLIPAASSLAA</sequence>
<gene>
    <name evidence="2" type="ORF">J2Y00_004796</name>
</gene>
<comment type="caution">
    <text evidence="2">The sequence shown here is derived from an EMBL/GenBank/DDBJ whole genome shotgun (WGS) entry which is preliminary data.</text>
</comment>
<reference evidence="2" key="1">
    <citation type="submission" date="2023-07" db="EMBL/GenBank/DDBJ databases">
        <title>Sorghum-associated microbial communities from plants grown in Nebraska, USA.</title>
        <authorList>
            <person name="Schachtman D."/>
        </authorList>
    </citation>
    <scope>NUCLEOTIDE SEQUENCE</scope>
    <source>
        <strain evidence="2">BE330</strain>
    </source>
</reference>
<keyword evidence="1" id="KW-1133">Transmembrane helix</keyword>
<organism evidence="2 3">
    <name type="scientific">Deinococcus soli</name>
    <name type="common">ex Cha et al. 2016</name>
    <dbReference type="NCBI Taxonomy" id="1309411"/>
    <lineage>
        <taxon>Bacteria</taxon>
        <taxon>Thermotogati</taxon>
        <taxon>Deinococcota</taxon>
        <taxon>Deinococci</taxon>
        <taxon>Deinococcales</taxon>
        <taxon>Deinococcaceae</taxon>
        <taxon>Deinococcus</taxon>
    </lineage>
</organism>
<evidence type="ECO:0000313" key="3">
    <source>
        <dbReference type="Proteomes" id="UP001185331"/>
    </source>
</evidence>